<sequence length="37" mass="4298">QGFNFVGEQPEITRMHPEPIGRINLATKKVNWKKEGF</sequence>
<name>X0TZD1_9ZZZZ</name>
<protein>
    <submittedName>
        <fullName evidence="1">Uncharacterized protein</fullName>
    </submittedName>
</protein>
<comment type="caution">
    <text evidence="1">The sequence shown here is derived from an EMBL/GenBank/DDBJ whole genome shotgun (WGS) entry which is preliminary data.</text>
</comment>
<organism evidence="1">
    <name type="scientific">marine sediment metagenome</name>
    <dbReference type="NCBI Taxonomy" id="412755"/>
    <lineage>
        <taxon>unclassified sequences</taxon>
        <taxon>metagenomes</taxon>
        <taxon>ecological metagenomes</taxon>
    </lineage>
</organism>
<dbReference type="EMBL" id="BARS01016943">
    <property type="protein sequence ID" value="GAF92471.1"/>
    <property type="molecule type" value="Genomic_DNA"/>
</dbReference>
<proteinExistence type="predicted"/>
<accession>X0TZD1</accession>
<reference evidence="1" key="1">
    <citation type="journal article" date="2014" name="Front. Microbiol.">
        <title>High frequency of phylogenetically diverse reductive dehalogenase-homologous genes in deep subseafloor sedimentary metagenomes.</title>
        <authorList>
            <person name="Kawai M."/>
            <person name="Futagami T."/>
            <person name="Toyoda A."/>
            <person name="Takaki Y."/>
            <person name="Nishi S."/>
            <person name="Hori S."/>
            <person name="Arai W."/>
            <person name="Tsubouchi T."/>
            <person name="Morono Y."/>
            <person name="Uchiyama I."/>
            <person name="Ito T."/>
            <person name="Fujiyama A."/>
            <person name="Inagaki F."/>
            <person name="Takami H."/>
        </authorList>
    </citation>
    <scope>NUCLEOTIDE SEQUENCE</scope>
    <source>
        <strain evidence="1">Expedition CK06-06</strain>
    </source>
</reference>
<feature type="non-terminal residue" evidence="1">
    <location>
        <position position="1"/>
    </location>
</feature>
<dbReference type="AlphaFoldDB" id="X0TZD1"/>
<gene>
    <name evidence="1" type="ORF">S01H1_27781</name>
</gene>
<evidence type="ECO:0000313" key="1">
    <source>
        <dbReference type="EMBL" id="GAF92471.1"/>
    </source>
</evidence>